<dbReference type="EMBL" id="NRJG01000072">
    <property type="protein sequence ID" value="RIY37939.1"/>
    <property type="molecule type" value="Genomic_DNA"/>
</dbReference>
<evidence type="ECO:0000313" key="2">
    <source>
        <dbReference type="Proteomes" id="UP000265916"/>
    </source>
</evidence>
<sequence length="79" mass="9313">MIFYKSLKDANRVDESVTRFIEGVLDLKVNREKTKVSYINRELKYLGHCFYLKKSGKFTVNMGIHKKSREKLIDKVSIN</sequence>
<proteinExistence type="predicted"/>
<evidence type="ECO:0000313" key="1">
    <source>
        <dbReference type="EMBL" id="RIY37939.1"/>
    </source>
</evidence>
<name>A0A3A1YL33_9GAMM</name>
<comment type="caution">
    <text evidence="1">The sequence shown here is derived from an EMBL/GenBank/DDBJ whole genome shotgun (WGS) entry which is preliminary data.</text>
</comment>
<protein>
    <submittedName>
        <fullName evidence="1">Uncharacterized protein</fullName>
    </submittedName>
</protein>
<keyword evidence="2" id="KW-1185">Reference proteome</keyword>
<dbReference type="OrthoDB" id="9793236at2"/>
<accession>A0A3A1YL33</accession>
<gene>
    <name evidence="1" type="ORF">CKF58_04435</name>
</gene>
<reference evidence="1 2" key="1">
    <citation type="submission" date="2017-08" db="EMBL/GenBank/DDBJ databases">
        <title>Reclassification of Bisgaard taxon 37 and 44.</title>
        <authorList>
            <person name="Christensen H."/>
        </authorList>
    </citation>
    <scope>NUCLEOTIDE SEQUENCE [LARGE SCALE GENOMIC DNA]</scope>
    <source>
        <strain evidence="1 2">111</strain>
    </source>
</reference>
<dbReference type="AlphaFoldDB" id="A0A3A1YL33"/>
<dbReference type="Proteomes" id="UP000265916">
    <property type="component" value="Unassembled WGS sequence"/>
</dbReference>
<organism evidence="1 2">
    <name type="scientific">Psittacicella hinzii</name>
    <dbReference type="NCBI Taxonomy" id="2028575"/>
    <lineage>
        <taxon>Bacteria</taxon>
        <taxon>Pseudomonadati</taxon>
        <taxon>Pseudomonadota</taxon>
        <taxon>Gammaproteobacteria</taxon>
        <taxon>Pasteurellales</taxon>
        <taxon>Psittacicellaceae</taxon>
        <taxon>Psittacicella</taxon>
    </lineage>
</organism>